<reference evidence="3" key="1">
    <citation type="journal article" date="2019" name="Int. J. Syst. Evol. Microbiol.">
        <title>The Global Catalogue of Microorganisms (GCM) 10K type strain sequencing project: providing services to taxonomists for standard genome sequencing and annotation.</title>
        <authorList>
            <consortium name="The Broad Institute Genomics Platform"/>
            <consortium name="The Broad Institute Genome Sequencing Center for Infectious Disease"/>
            <person name="Wu L."/>
            <person name="Ma J."/>
        </authorList>
    </citation>
    <scope>NUCLEOTIDE SEQUENCE [LARGE SCALE GENOMIC DNA]</scope>
    <source>
        <strain evidence="3">CGMCC 4.7330</strain>
    </source>
</reference>
<dbReference type="EMBL" id="JBHSAX010000033">
    <property type="protein sequence ID" value="MFC3966022.1"/>
    <property type="molecule type" value="Genomic_DNA"/>
</dbReference>
<dbReference type="RefSeq" id="WP_378616393.1">
    <property type="nucleotide sequence ID" value="NZ_JBHSAX010000033.1"/>
</dbReference>
<sequence>MRKSIRDYAALLGVETTTINNWRSGLGSVRPRSMTQGILDTTLERRTTPEDRARFEQIVAEGEAAWRARHGRPSDDAEPILPSSPPLLGPPSAATAIVSADLDDDYVESLHSRIRQLVDLDATFGGDQSSGAALQLFRSVHRKLGAARCEPAVERDLYAAAGELGEVAGWLLYDAGEHELVRHVNSEALQFSRLAGDRNMELLTLQNMSMHAGYLGRPVEALRIARMVLDQGSLSPRLEAMFRVREARALARGGDQQGAARAFAQARSRYLDGVTDNDPPWVWWISNQELGWHEAMVWADDGKWTRAVDAFHASAEAVPRREIRSRYIHLASLFSAQIHAHAWREAENTLRPLVPLVDEVRSTRTATGLLEAIAHLETIAPAPPVRAEARQLREFLEGAGYGRSKQARRSSECTA</sequence>
<feature type="region of interest" description="Disordered" evidence="1">
    <location>
        <begin position="65"/>
        <end position="88"/>
    </location>
</feature>
<evidence type="ECO:0000256" key="1">
    <source>
        <dbReference type="SAM" id="MobiDB-lite"/>
    </source>
</evidence>
<proteinExistence type="predicted"/>
<dbReference type="Proteomes" id="UP001595696">
    <property type="component" value="Unassembled WGS sequence"/>
</dbReference>
<protein>
    <recommendedName>
        <fullName evidence="4">XRE family transcriptional regulator</fullName>
    </recommendedName>
</protein>
<organism evidence="2 3">
    <name type="scientific">Nocardia jiangsuensis</name>
    <dbReference type="NCBI Taxonomy" id="1691563"/>
    <lineage>
        <taxon>Bacteria</taxon>
        <taxon>Bacillati</taxon>
        <taxon>Actinomycetota</taxon>
        <taxon>Actinomycetes</taxon>
        <taxon>Mycobacteriales</taxon>
        <taxon>Nocardiaceae</taxon>
        <taxon>Nocardia</taxon>
    </lineage>
</organism>
<evidence type="ECO:0000313" key="2">
    <source>
        <dbReference type="EMBL" id="MFC3966022.1"/>
    </source>
</evidence>
<keyword evidence="3" id="KW-1185">Reference proteome</keyword>
<name>A0ABV8E3A7_9NOCA</name>
<evidence type="ECO:0000313" key="3">
    <source>
        <dbReference type="Proteomes" id="UP001595696"/>
    </source>
</evidence>
<gene>
    <name evidence="2" type="ORF">ACFO0B_28870</name>
</gene>
<accession>A0ABV8E3A7</accession>
<comment type="caution">
    <text evidence="2">The sequence shown here is derived from an EMBL/GenBank/DDBJ whole genome shotgun (WGS) entry which is preliminary data.</text>
</comment>
<evidence type="ECO:0008006" key="4">
    <source>
        <dbReference type="Google" id="ProtNLM"/>
    </source>
</evidence>